<keyword evidence="1" id="KW-0547">Nucleotide-binding</keyword>
<evidence type="ECO:0000313" key="5">
    <source>
        <dbReference type="Proteomes" id="UP001158045"/>
    </source>
</evidence>
<comment type="caution">
    <text evidence="4">The sequence shown here is derived from an EMBL/GenBank/DDBJ whole genome shotgun (WGS) entry which is preliminary data.</text>
</comment>
<dbReference type="Gene3D" id="3.40.50.300">
    <property type="entry name" value="P-loop containing nucleotide triphosphate hydrolases"/>
    <property type="match status" value="2"/>
</dbReference>
<sequence length="604" mass="69257">MIKVDNLSYGFPQKDLYNKISFALEDGQHCAFIGTSGSGKSTLVDIIMDPERYMYDGKLEIDPQCRIGYISQFLQVNKNNQTTVFDYIAERFLKLQAEIDKICTEMETSPEIDTLLEKYQQVLDDFEAIDGHDYVSNINKKLNLAGLYKHKDLGVSELSGGEFKLIQVIKEMLISPNLLIMDEPDVFLDFENLNALKNLINAHKGILLVITHNRYLLNHCFNKIIHLENMELQEFNGSFIEYNFTLLQRKIELQELAIADTEEIARNEYLIDRLRFIATNNSEASRGKALKARVKIQERLEANRIKEPFVAIKQPDIKLDVDMPIGGHKSHEVIQDGYEVIEIEAIEPDENDLYALRVSNYSASYDELLLENVNFEILPTDKVALIGANGTGKTTLLRDIYKNNRPEIDIHETAKVGYLSQFQGESLEESNTVAEEFFEAGFNSYSEIRAHISLYGFNEEILTHKISALSGGERNILQLAKISALKANFLLLDEPTSHLDTYSQLALEKAIADYKGAILMISHDYYTIINCMDYVLIIEDRTIRKMSIRKFRKMIYESHFDKDYLELEQKKKQVETKIELALKDTDFELAKVLSEDLEAIVSLL</sequence>
<dbReference type="SMART" id="SM00382">
    <property type="entry name" value="AAA"/>
    <property type="match status" value="2"/>
</dbReference>
<keyword evidence="5" id="KW-1185">Reference proteome</keyword>
<keyword evidence="2 4" id="KW-0067">ATP-binding</keyword>
<dbReference type="PANTHER" id="PTHR42855">
    <property type="entry name" value="ABC TRANSPORTER ATP-BINDING SUBUNIT"/>
    <property type="match status" value="1"/>
</dbReference>
<reference evidence="4 5" key="1">
    <citation type="submission" date="2023-04" db="EMBL/GenBank/DDBJ databases">
        <title>Fusibacter bizertensis strain WBS, isolated from littoral bottom sediments of the Arctic seas - biochemical and genomic analysis.</title>
        <authorList>
            <person name="Brioukhanov A.L."/>
        </authorList>
    </citation>
    <scope>NUCLEOTIDE SEQUENCE [LARGE SCALE GENOMIC DNA]</scope>
    <source>
        <strain evidence="4 5">WBS</strain>
    </source>
</reference>
<accession>A0ABT6N9A9</accession>
<protein>
    <submittedName>
        <fullName evidence="4">ATP-binding cassette domain-containing protein</fullName>
    </submittedName>
</protein>
<dbReference type="Proteomes" id="UP001158045">
    <property type="component" value="Unassembled WGS sequence"/>
</dbReference>
<dbReference type="PROSITE" id="PS50893">
    <property type="entry name" value="ABC_TRANSPORTER_2"/>
    <property type="match status" value="2"/>
</dbReference>
<evidence type="ECO:0000256" key="2">
    <source>
        <dbReference type="ARBA" id="ARBA00022840"/>
    </source>
</evidence>
<name>A0ABT6N9A9_9FIRM</name>
<dbReference type="InterPro" id="IPR003593">
    <property type="entry name" value="AAA+_ATPase"/>
</dbReference>
<dbReference type="EMBL" id="JARYZI010000001">
    <property type="protein sequence ID" value="MDH8676992.1"/>
    <property type="molecule type" value="Genomic_DNA"/>
</dbReference>
<dbReference type="InterPro" id="IPR003439">
    <property type="entry name" value="ABC_transporter-like_ATP-bd"/>
</dbReference>
<dbReference type="Pfam" id="PF00005">
    <property type="entry name" value="ABC_tran"/>
    <property type="match status" value="2"/>
</dbReference>
<dbReference type="PROSITE" id="PS00211">
    <property type="entry name" value="ABC_TRANSPORTER_1"/>
    <property type="match status" value="1"/>
</dbReference>
<dbReference type="PANTHER" id="PTHR42855:SF2">
    <property type="entry name" value="DRUG RESISTANCE ABC TRANSPORTER,ATP-BINDING PROTEIN"/>
    <property type="match status" value="1"/>
</dbReference>
<dbReference type="InterPro" id="IPR027417">
    <property type="entry name" value="P-loop_NTPase"/>
</dbReference>
<dbReference type="RefSeq" id="WP_281092791.1">
    <property type="nucleotide sequence ID" value="NZ_JARYZI010000001.1"/>
</dbReference>
<proteinExistence type="predicted"/>
<feature type="domain" description="ABC transporter" evidence="3">
    <location>
        <begin position="353"/>
        <end position="565"/>
    </location>
</feature>
<dbReference type="CDD" id="cd03221">
    <property type="entry name" value="ABCF_EF-3"/>
    <property type="match status" value="1"/>
</dbReference>
<dbReference type="GO" id="GO:0005524">
    <property type="term" value="F:ATP binding"/>
    <property type="evidence" value="ECO:0007669"/>
    <property type="project" value="UniProtKB-KW"/>
</dbReference>
<evidence type="ECO:0000256" key="1">
    <source>
        <dbReference type="ARBA" id="ARBA00022741"/>
    </source>
</evidence>
<feature type="domain" description="ABC transporter" evidence="3">
    <location>
        <begin position="2"/>
        <end position="254"/>
    </location>
</feature>
<dbReference type="SUPFAM" id="SSF52540">
    <property type="entry name" value="P-loop containing nucleoside triphosphate hydrolases"/>
    <property type="match status" value="2"/>
</dbReference>
<dbReference type="InterPro" id="IPR017871">
    <property type="entry name" value="ABC_transporter-like_CS"/>
</dbReference>
<evidence type="ECO:0000313" key="4">
    <source>
        <dbReference type="EMBL" id="MDH8676992.1"/>
    </source>
</evidence>
<dbReference type="InterPro" id="IPR051309">
    <property type="entry name" value="ABCF_ATPase"/>
</dbReference>
<organism evidence="4 5">
    <name type="scientific">Fusibacter bizertensis</name>
    <dbReference type="NCBI Taxonomy" id="1488331"/>
    <lineage>
        <taxon>Bacteria</taxon>
        <taxon>Bacillati</taxon>
        <taxon>Bacillota</taxon>
        <taxon>Clostridia</taxon>
        <taxon>Eubacteriales</taxon>
        <taxon>Eubacteriales Family XII. Incertae Sedis</taxon>
        <taxon>Fusibacter</taxon>
    </lineage>
</organism>
<evidence type="ECO:0000259" key="3">
    <source>
        <dbReference type="PROSITE" id="PS50893"/>
    </source>
</evidence>
<gene>
    <name evidence="4" type="ORF">QE109_02470</name>
</gene>